<dbReference type="EMBL" id="GGEC01017060">
    <property type="protein sequence ID" value="MBW97543.1"/>
    <property type="molecule type" value="Transcribed_RNA"/>
</dbReference>
<dbReference type="Gene3D" id="3.40.630.30">
    <property type="match status" value="1"/>
</dbReference>
<dbReference type="GO" id="GO:0006357">
    <property type="term" value="P:regulation of transcription by RNA polymerase II"/>
    <property type="evidence" value="ECO:0007669"/>
    <property type="project" value="TreeGrafter"/>
</dbReference>
<proteinExistence type="predicted"/>
<dbReference type="PANTHER" id="PTHR46309:SF12">
    <property type="entry name" value="GB|AAC80581.1"/>
    <property type="match status" value="1"/>
</dbReference>
<feature type="domain" description="N-acetyltransferase" evidence="1">
    <location>
        <begin position="36"/>
        <end position="190"/>
    </location>
</feature>
<dbReference type="GO" id="GO:0016747">
    <property type="term" value="F:acyltransferase activity, transferring groups other than amino-acyl groups"/>
    <property type="evidence" value="ECO:0007669"/>
    <property type="project" value="InterPro"/>
</dbReference>
<accession>A0A2P2JVR9</accession>
<dbReference type="PANTHER" id="PTHR46309">
    <property type="entry name" value="PHD FINGER PROTEIN 12"/>
    <property type="match status" value="1"/>
</dbReference>
<evidence type="ECO:0000259" key="1">
    <source>
        <dbReference type="PROSITE" id="PS51186"/>
    </source>
</evidence>
<organism evidence="2">
    <name type="scientific">Rhizophora mucronata</name>
    <name type="common">Asiatic mangrove</name>
    <dbReference type="NCBI Taxonomy" id="61149"/>
    <lineage>
        <taxon>Eukaryota</taxon>
        <taxon>Viridiplantae</taxon>
        <taxon>Streptophyta</taxon>
        <taxon>Embryophyta</taxon>
        <taxon>Tracheophyta</taxon>
        <taxon>Spermatophyta</taxon>
        <taxon>Magnoliopsida</taxon>
        <taxon>eudicotyledons</taxon>
        <taxon>Gunneridae</taxon>
        <taxon>Pentapetalae</taxon>
        <taxon>rosids</taxon>
        <taxon>fabids</taxon>
        <taxon>Malpighiales</taxon>
        <taxon>Rhizophoraceae</taxon>
        <taxon>Rhizophora</taxon>
    </lineage>
</organism>
<dbReference type="PROSITE" id="PS51186">
    <property type="entry name" value="GNAT"/>
    <property type="match status" value="1"/>
</dbReference>
<name>A0A2P2JVR9_RHIMU</name>
<dbReference type="AlphaFoldDB" id="A0A2P2JVR9"/>
<evidence type="ECO:0000313" key="2">
    <source>
        <dbReference type="EMBL" id="MBW97543.1"/>
    </source>
</evidence>
<dbReference type="Pfam" id="PF23209">
    <property type="entry name" value="IDM1_C"/>
    <property type="match status" value="1"/>
</dbReference>
<dbReference type="GO" id="GO:0003714">
    <property type="term" value="F:transcription corepressor activity"/>
    <property type="evidence" value="ECO:0007669"/>
    <property type="project" value="InterPro"/>
</dbReference>
<dbReference type="InterPro" id="IPR016181">
    <property type="entry name" value="Acyl_CoA_acyltransferase"/>
</dbReference>
<dbReference type="InterPro" id="IPR056511">
    <property type="entry name" value="IDM1_C"/>
</dbReference>
<dbReference type="InterPro" id="IPR000182">
    <property type="entry name" value="GNAT_dom"/>
</dbReference>
<reference evidence="2" key="1">
    <citation type="submission" date="2018-02" db="EMBL/GenBank/DDBJ databases">
        <title>Rhizophora mucronata_Transcriptome.</title>
        <authorList>
            <person name="Meera S.P."/>
            <person name="Sreeshan A."/>
            <person name="Augustine A."/>
        </authorList>
    </citation>
    <scope>NUCLEOTIDE SEQUENCE</scope>
    <source>
        <tissue evidence="2">Leaf</tissue>
    </source>
</reference>
<dbReference type="GO" id="GO:0005634">
    <property type="term" value="C:nucleus"/>
    <property type="evidence" value="ECO:0007669"/>
    <property type="project" value="TreeGrafter"/>
</dbReference>
<dbReference type="SUPFAM" id="SSF55729">
    <property type="entry name" value="Acyl-CoA N-acyltransferases (Nat)"/>
    <property type="match status" value="1"/>
</dbReference>
<dbReference type="InterPro" id="IPR042163">
    <property type="entry name" value="PHF12"/>
</dbReference>
<protein>
    <recommendedName>
        <fullName evidence="1">N-acetyltransferase domain-containing protein</fullName>
    </recommendedName>
</protein>
<sequence>MDMFLSLENLVGKRIVCGVGLTWTLMKSMQSEKCELNLWSENQCKLNLALQVMSECFEPLKDAYTGRDILEDVIFSRGSDLNRLNFVGFYTVRLEKNDELVTVANVRVLGDKVAEVPLIGTRFEYCRRGMCASLMDELEKQLMKLGVERLILPATPSALGTWIGAFGFSKLADSDRNQYLDHNFLNFPGTTLCEKVLQKSPSWHDLVASNQQTKQT</sequence>